<dbReference type="InterPro" id="IPR018356">
    <property type="entry name" value="Tscrpt_reg_HTH_DeoR_CS"/>
</dbReference>
<dbReference type="AlphaFoldDB" id="A0A1W7D5F1"/>
<organism evidence="6 7">
    <name type="scientific">Streptomyces marincola</name>
    <dbReference type="NCBI Taxonomy" id="2878388"/>
    <lineage>
        <taxon>Bacteria</taxon>
        <taxon>Bacillati</taxon>
        <taxon>Actinomycetota</taxon>
        <taxon>Actinomycetes</taxon>
        <taxon>Kitasatosporales</taxon>
        <taxon>Streptomycetaceae</taxon>
        <taxon>Streptomyces</taxon>
    </lineage>
</organism>
<evidence type="ECO:0000259" key="5">
    <source>
        <dbReference type="PROSITE" id="PS51000"/>
    </source>
</evidence>
<evidence type="ECO:0000256" key="2">
    <source>
        <dbReference type="ARBA" id="ARBA00023125"/>
    </source>
</evidence>
<evidence type="ECO:0000256" key="1">
    <source>
        <dbReference type="ARBA" id="ARBA00023015"/>
    </source>
</evidence>
<proteinExistence type="predicted"/>
<keyword evidence="7" id="KW-1185">Reference proteome</keyword>
<dbReference type="PANTHER" id="PTHR30146:SF155">
    <property type="entry name" value="ALANINE RACEMASE"/>
    <property type="match status" value="1"/>
</dbReference>
<dbReference type="GO" id="GO:0003700">
    <property type="term" value="F:DNA-binding transcription factor activity"/>
    <property type="evidence" value="ECO:0007669"/>
    <property type="project" value="InterPro"/>
</dbReference>
<dbReference type="InterPro" id="IPR046335">
    <property type="entry name" value="LacI/GalR-like_sensor"/>
</dbReference>
<dbReference type="PANTHER" id="PTHR30146">
    <property type="entry name" value="LACI-RELATED TRANSCRIPTIONAL REPRESSOR"/>
    <property type="match status" value="1"/>
</dbReference>
<dbReference type="Gene3D" id="3.40.50.2300">
    <property type="match status" value="2"/>
</dbReference>
<keyword evidence="2 6" id="KW-0238">DNA-binding</keyword>
<dbReference type="SUPFAM" id="SSF46785">
    <property type="entry name" value="Winged helix' DNA-binding domain"/>
    <property type="match status" value="1"/>
</dbReference>
<evidence type="ECO:0000313" key="6">
    <source>
        <dbReference type="EMBL" id="ARQ72202.1"/>
    </source>
</evidence>
<feature type="domain" description="HTH deoR-type" evidence="5">
    <location>
        <begin position="3"/>
        <end position="58"/>
    </location>
</feature>
<dbReference type="InterPro" id="IPR028082">
    <property type="entry name" value="Peripla_BP_I"/>
</dbReference>
<dbReference type="Gene3D" id="1.10.10.10">
    <property type="entry name" value="Winged helix-like DNA-binding domain superfamily/Winged helix DNA-binding domain"/>
    <property type="match status" value="1"/>
</dbReference>
<keyword evidence="3" id="KW-0804">Transcription</keyword>
<feature type="region of interest" description="Disordered" evidence="4">
    <location>
        <begin position="56"/>
        <end position="75"/>
    </location>
</feature>
<dbReference type="Pfam" id="PF08220">
    <property type="entry name" value="HTH_DeoR"/>
    <property type="match status" value="1"/>
</dbReference>
<evidence type="ECO:0000313" key="7">
    <source>
        <dbReference type="Proteomes" id="UP000194218"/>
    </source>
</evidence>
<dbReference type="Pfam" id="PF13377">
    <property type="entry name" value="Peripla_BP_3"/>
    <property type="match status" value="1"/>
</dbReference>
<dbReference type="PROSITE" id="PS51000">
    <property type="entry name" value="HTH_DEOR_2"/>
    <property type="match status" value="1"/>
</dbReference>
<dbReference type="InterPro" id="IPR036390">
    <property type="entry name" value="WH_DNA-bd_sf"/>
</dbReference>
<name>A0A1W7D5F1_9ACTN</name>
<accession>A0A1W7D5F1</accession>
<dbReference type="PROSITE" id="PS00894">
    <property type="entry name" value="HTH_DEOR_1"/>
    <property type="match status" value="1"/>
</dbReference>
<dbReference type="InterPro" id="IPR001034">
    <property type="entry name" value="DeoR_HTH"/>
</dbReference>
<gene>
    <name evidence="6" type="ORF">CAG99_07030</name>
</gene>
<protein>
    <submittedName>
        <fullName evidence="6">DNA-binding transcriptional regulator</fullName>
    </submittedName>
</protein>
<dbReference type="SUPFAM" id="SSF53822">
    <property type="entry name" value="Periplasmic binding protein-like I"/>
    <property type="match status" value="1"/>
</dbReference>
<reference evidence="6 7" key="1">
    <citation type="submission" date="2017-05" db="EMBL/GenBank/DDBJ databases">
        <title>Complete genome sequence of Streptomyces sp. SCSIO 03032 revealed the diverse biosynthetic pathways for its bioactive secondary metabolites.</title>
        <authorList>
            <person name="Ma L."/>
            <person name="Zhu Y."/>
            <person name="Zhang W."/>
            <person name="Zhang G."/>
            <person name="Tian X."/>
            <person name="Zhang S."/>
            <person name="Zhang C."/>
        </authorList>
    </citation>
    <scope>NUCLEOTIDE SEQUENCE [LARGE SCALE GENOMIC DNA]</scope>
    <source>
        <strain evidence="6 7">SCSIO 03032</strain>
    </source>
</reference>
<dbReference type="PRINTS" id="PR00037">
    <property type="entry name" value="HTHLACR"/>
</dbReference>
<keyword evidence="1" id="KW-0805">Transcription regulation</keyword>
<dbReference type="EMBL" id="CP021121">
    <property type="protein sequence ID" value="ARQ72202.1"/>
    <property type="molecule type" value="Genomic_DNA"/>
</dbReference>
<dbReference type="SMART" id="SM00420">
    <property type="entry name" value="HTH_DEOR"/>
    <property type="match status" value="1"/>
</dbReference>
<sequence length="364" mass="38077">MLVPQRRELLLRELRATGVVRIADLAVRLGVSSGTIRRDLAELARAGEVVRSRGGAVLPDREPAGPRTGGAGAPGTAAAGNAGALGLLVPSDTYYYPSVITGVRTVAARRGARVIIALSPHARPRDLERIDELRAAGASGLLVASAGGARAADTTIERLTAAAVPFVLLERRPGEHHDACDTVVSDHRGGAVAAVRHFHQLGHRRVGLFAHPSPTAPLIRAGHEAAVRGLGLDPAAPVREGRRLPPGSGAAGRQYDDFIEDCLATGTRAALVHSDQDAILLLQRLRLRGLRAPDDLALIAYDDELAELAEVPLTAVAPAKRELGEYAAHLLLDRLAGPAGAAVRSVAIQPRLVVRQSCGGARVP</sequence>
<dbReference type="GO" id="GO:0000976">
    <property type="term" value="F:transcription cis-regulatory region binding"/>
    <property type="evidence" value="ECO:0007669"/>
    <property type="project" value="TreeGrafter"/>
</dbReference>
<dbReference type="Proteomes" id="UP000194218">
    <property type="component" value="Chromosome"/>
</dbReference>
<dbReference type="OrthoDB" id="3252280at2"/>
<evidence type="ECO:0000256" key="3">
    <source>
        <dbReference type="ARBA" id="ARBA00023163"/>
    </source>
</evidence>
<dbReference type="InterPro" id="IPR036388">
    <property type="entry name" value="WH-like_DNA-bd_sf"/>
</dbReference>
<evidence type="ECO:0000256" key="4">
    <source>
        <dbReference type="SAM" id="MobiDB-lite"/>
    </source>
</evidence>
<dbReference type="KEGG" id="smao:CAG99_07030"/>